<name>A0ABS8CK29_9RHOB</name>
<comment type="subcellular location">
    <subcellularLocation>
        <location evidence="4">Cytoplasm</location>
    </subcellularLocation>
</comment>
<gene>
    <name evidence="4" type="primary">aat</name>
    <name evidence="6" type="ORF">H0485_06975</name>
</gene>
<dbReference type="EC" id="2.3.2.6" evidence="4"/>
<proteinExistence type="inferred from homology"/>
<protein>
    <recommendedName>
        <fullName evidence="4">Leucyl/phenylalanyl-tRNA--protein transferase</fullName>
        <ecNumber evidence="4">2.3.2.6</ecNumber>
    </recommendedName>
    <alternativeName>
        <fullName evidence="4">L/F-transferase</fullName>
    </alternativeName>
    <alternativeName>
        <fullName evidence="4">Leucyltransferase</fullName>
    </alternativeName>
    <alternativeName>
        <fullName evidence="4">Phenyalanyltransferase</fullName>
    </alternativeName>
</protein>
<accession>A0ABS8CK29</accession>
<organism evidence="6 7">
    <name type="scientific">Pseudogemmobacter faecipullorum</name>
    <dbReference type="NCBI Taxonomy" id="2755041"/>
    <lineage>
        <taxon>Bacteria</taxon>
        <taxon>Pseudomonadati</taxon>
        <taxon>Pseudomonadota</taxon>
        <taxon>Alphaproteobacteria</taxon>
        <taxon>Rhodobacterales</taxon>
        <taxon>Paracoccaceae</taxon>
        <taxon>Pseudogemmobacter</taxon>
    </lineage>
</organism>
<dbReference type="InterPro" id="IPR042203">
    <property type="entry name" value="Leu/Phe-tRNA_Trfase_C"/>
</dbReference>
<evidence type="ECO:0000256" key="2">
    <source>
        <dbReference type="ARBA" id="ARBA00022679"/>
    </source>
</evidence>
<evidence type="ECO:0000256" key="4">
    <source>
        <dbReference type="HAMAP-Rule" id="MF_00688"/>
    </source>
</evidence>
<evidence type="ECO:0000256" key="3">
    <source>
        <dbReference type="ARBA" id="ARBA00023315"/>
    </source>
</evidence>
<dbReference type="PANTHER" id="PTHR30098">
    <property type="entry name" value="LEUCYL/PHENYLALANYL-TRNA--PROTEIN TRANSFERASE"/>
    <property type="match status" value="1"/>
</dbReference>
<dbReference type="PANTHER" id="PTHR30098:SF2">
    <property type="entry name" value="LEUCYL_PHENYLALANYL-TRNA--PROTEIN TRANSFERASE"/>
    <property type="match status" value="1"/>
</dbReference>
<dbReference type="Pfam" id="PF03588">
    <property type="entry name" value="Leu_Phe_trans"/>
    <property type="match status" value="1"/>
</dbReference>
<evidence type="ECO:0000256" key="1">
    <source>
        <dbReference type="ARBA" id="ARBA00022490"/>
    </source>
</evidence>
<dbReference type="Proteomes" id="UP001198571">
    <property type="component" value="Unassembled WGS sequence"/>
</dbReference>
<comment type="catalytic activity">
    <reaction evidence="4">
        <text>N-terminal L-arginyl-[protein] + L-leucyl-tRNA(Leu) = N-terminal L-leucyl-L-arginyl-[protein] + tRNA(Leu) + H(+)</text>
        <dbReference type="Rhea" id="RHEA:50416"/>
        <dbReference type="Rhea" id="RHEA-COMP:9613"/>
        <dbReference type="Rhea" id="RHEA-COMP:9622"/>
        <dbReference type="Rhea" id="RHEA-COMP:12672"/>
        <dbReference type="Rhea" id="RHEA-COMP:12673"/>
        <dbReference type="ChEBI" id="CHEBI:15378"/>
        <dbReference type="ChEBI" id="CHEBI:64719"/>
        <dbReference type="ChEBI" id="CHEBI:78442"/>
        <dbReference type="ChEBI" id="CHEBI:78494"/>
        <dbReference type="ChEBI" id="CHEBI:133044"/>
        <dbReference type="EC" id="2.3.2.6"/>
    </reaction>
</comment>
<keyword evidence="3 4" id="KW-0012">Acyltransferase</keyword>
<evidence type="ECO:0000313" key="7">
    <source>
        <dbReference type="Proteomes" id="UP001198571"/>
    </source>
</evidence>
<keyword evidence="7" id="KW-1185">Reference proteome</keyword>
<sequence length="218" mass="24002">MQVTPELLLHAYAAGVFPMAESRDDPEMHWVDPQRRGVLPLDGLHISRSLAKVIRRSPWQVTINQDFAATVRACAEREETWINEDIFELYQSLHDMGFAHSLEVREGGELIGGLYGVSLGAAFFGESMFSRRSDASKLALAWLVHRLRAGGFMLLDTQFLTPHLASLGGIEISRSHYHQLLKRALQAWGDFTPEGYSPAPSSVASSFSSGTSVTSGGL</sequence>
<keyword evidence="1 4" id="KW-0963">Cytoplasm</keyword>
<keyword evidence="2 4" id="KW-0808">Transferase</keyword>
<dbReference type="HAMAP" id="MF_00688">
    <property type="entry name" value="Leu_Phe_trans"/>
    <property type="match status" value="1"/>
</dbReference>
<comment type="caution">
    <text evidence="6">The sequence shown here is derived from an EMBL/GenBank/DDBJ whole genome shotgun (WGS) entry which is preliminary data.</text>
</comment>
<evidence type="ECO:0000256" key="5">
    <source>
        <dbReference type="SAM" id="MobiDB-lite"/>
    </source>
</evidence>
<dbReference type="InterPro" id="IPR016181">
    <property type="entry name" value="Acyl_CoA_acyltransferase"/>
</dbReference>
<comment type="catalytic activity">
    <reaction evidence="4">
        <text>N-terminal L-lysyl-[protein] + L-leucyl-tRNA(Leu) = N-terminal L-leucyl-L-lysyl-[protein] + tRNA(Leu) + H(+)</text>
        <dbReference type="Rhea" id="RHEA:12340"/>
        <dbReference type="Rhea" id="RHEA-COMP:9613"/>
        <dbReference type="Rhea" id="RHEA-COMP:9622"/>
        <dbReference type="Rhea" id="RHEA-COMP:12670"/>
        <dbReference type="Rhea" id="RHEA-COMP:12671"/>
        <dbReference type="ChEBI" id="CHEBI:15378"/>
        <dbReference type="ChEBI" id="CHEBI:65249"/>
        <dbReference type="ChEBI" id="CHEBI:78442"/>
        <dbReference type="ChEBI" id="CHEBI:78494"/>
        <dbReference type="ChEBI" id="CHEBI:133043"/>
        <dbReference type="EC" id="2.3.2.6"/>
    </reaction>
</comment>
<dbReference type="NCBIfam" id="TIGR00667">
    <property type="entry name" value="aat"/>
    <property type="match status" value="1"/>
</dbReference>
<dbReference type="GO" id="GO:0008914">
    <property type="term" value="F:leucyl-tRNA--protein transferase activity"/>
    <property type="evidence" value="ECO:0007669"/>
    <property type="project" value="UniProtKB-EC"/>
</dbReference>
<dbReference type="RefSeq" id="WP_226934794.1">
    <property type="nucleotide sequence ID" value="NZ_JACDXX010000005.1"/>
</dbReference>
<comment type="function">
    <text evidence="4">Functions in the N-end rule pathway of protein degradation where it conjugates Leu, Phe and, less efficiently, Met from aminoacyl-tRNAs to the N-termini of proteins containing an N-terminal arginine or lysine.</text>
</comment>
<comment type="catalytic activity">
    <reaction evidence="4">
        <text>L-phenylalanyl-tRNA(Phe) + an N-terminal L-alpha-aminoacyl-[protein] = an N-terminal L-phenylalanyl-L-alpha-aminoacyl-[protein] + tRNA(Phe)</text>
        <dbReference type="Rhea" id="RHEA:43632"/>
        <dbReference type="Rhea" id="RHEA-COMP:9668"/>
        <dbReference type="Rhea" id="RHEA-COMP:9699"/>
        <dbReference type="Rhea" id="RHEA-COMP:10636"/>
        <dbReference type="Rhea" id="RHEA-COMP:10637"/>
        <dbReference type="ChEBI" id="CHEBI:78442"/>
        <dbReference type="ChEBI" id="CHEBI:78531"/>
        <dbReference type="ChEBI" id="CHEBI:78597"/>
        <dbReference type="ChEBI" id="CHEBI:83561"/>
        <dbReference type="EC" id="2.3.2.6"/>
    </reaction>
</comment>
<dbReference type="InterPro" id="IPR004616">
    <property type="entry name" value="Leu/Phe-tRNA_Trfase"/>
</dbReference>
<dbReference type="SUPFAM" id="SSF55729">
    <property type="entry name" value="Acyl-CoA N-acyltransferases (Nat)"/>
    <property type="match status" value="1"/>
</dbReference>
<dbReference type="Gene3D" id="3.40.630.70">
    <property type="entry name" value="Leucyl/phenylalanyl-tRNA-protein transferase, C-terminal domain"/>
    <property type="match status" value="1"/>
</dbReference>
<dbReference type="EMBL" id="JACDXX010000005">
    <property type="protein sequence ID" value="MCB5409742.1"/>
    <property type="molecule type" value="Genomic_DNA"/>
</dbReference>
<feature type="region of interest" description="Disordered" evidence="5">
    <location>
        <begin position="199"/>
        <end position="218"/>
    </location>
</feature>
<evidence type="ECO:0000313" key="6">
    <source>
        <dbReference type="EMBL" id="MCB5409742.1"/>
    </source>
</evidence>
<reference evidence="6 7" key="1">
    <citation type="submission" date="2020-07" db="EMBL/GenBank/DDBJ databases">
        <title>Pseudogemmobacter sp. nov., isolated from poultry manure in Taiwan.</title>
        <authorList>
            <person name="Lin S.-Y."/>
            <person name="Tang Y.-S."/>
            <person name="Young C.-C."/>
        </authorList>
    </citation>
    <scope>NUCLEOTIDE SEQUENCE [LARGE SCALE GENOMIC DNA]</scope>
    <source>
        <strain evidence="6 7">CC-YST710</strain>
    </source>
</reference>
<comment type="similarity">
    <text evidence="4">Belongs to the L/F-transferase family.</text>
</comment>